<sequence>MKILVLITIIYCLSVSIWKFFYGSTLWIETYGVSKMMLYEHQWYRLLLGPFAHASLLHLWLNLYALYYLFWDLKYSSDNRRLYLASTFILSVPVAAISFSFFSVSGYSVGISGGVISVLSFLLVVDKSREIFHGLILIFVAGAVMPNLIDNISHVTGFVFGSVFGLYYVRRLNKNLEKR</sequence>
<keyword evidence="6 7" id="KW-0472">Membrane</keyword>
<dbReference type="SUPFAM" id="SSF144091">
    <property type="entry name" value="Rhomboid-like"/>
    <property type="match status" value="1"/>
</dbReference>
<comment type="caution">
    <text evidence="9">The sequence shown here is derived from an EMBL/GenBank/DDBJ whole genome shotgun (WGS) entry which is preliminary data.</text>
</comment>
<evidence type="ECO:0000256" key="5">
    <source>
        <dbReference type="ARBA" id="ARBA00022989"/>
    </source>
</evidence>
<dbReference type="InterPro" id="IPR035952">
    <property type="entry name" value="Rhomboid-like_sf"/>
</dbReference>
<accession>A0A5C8LVE2</accession>
<dbReference type="Proteomes" id="UP000321814">
    <property type="component" value="Unassembled WGS sequence"/>
</dbReference>
<reference evidence="9 10" key="1">
    <citation type="submission" date="2019-08" db="EMBL/GenBank/DDBJ databases">
        <title>Draft genome analysis of Rheinheimera tangshanensis isolated from the roots of fresh rice plants (Oryza sativa).</title>
        <authorList>
            <person name="Yu Q."/>
            <person name="Qi Y."/>
            <person name="Zhang H."/>
            <person name="Pu J."/>
        </authorList>
    </citation>
    <scope>NUCLEOTIDE SEQUENCE [LARGE SCALE GENOMIC DNA]</scope>
    <source>
        <strain evidence="9 10">JA3-B52</strain>
    </source>
</reference>
<evidence type="ECO:0000256" key="3">
    <source>
        <dbReference type="ARBA" id="ARBA00022692"/>
    </source>
</evidence>
<dbReference type="PANTHER" id="PTHR43731:SF14">
    <property type="entry name" value="PRESENILIN-ASSOCIATED RHOMBOID-LIKE PROTEIN, MITOCHONDRIAL"/>
    <property type="match status" value="1"/>
</dbReference>
<comment type="subcellular location">
    <subcellularLocation>
        <location evidence="1">Membrane</location>
        <topology evidence="1">Multi-pass membrane protein</topology>
    </subcellularLocation>
</comment>
<dbReference type="InterPro" id="IPR022764">
    <property type="entry name" value="Peptidase_S54_rhomboid_dom"/>
</dbReference>
<dbReference type="InterPro" id="IPR050925">
    <property type="entry name" value="Rhomboid_protease_S54"/>
</dbReference>
<evidence type="ECO:0000256" key="1">
    <source>
        <dbReference type="ARBA" id="ARBA00004141"/>
    </source>
</evidence>
<comment type="similarity">
    <text evidence="2">Belongs to the peptidase S54 family.</text>
</comment>
<keyword evidence="5 7" id="KW-1133">Transmembrane helix</keyword>
<protein>
    <submittedName>
        <fullName evidence="9">Rhomboid family intramembrane serine protease</fullName>
    </submittedName>
</protein>
<name>A0A5C8LVE2_9GAMM</name>
<dbReference type="GO" id="GO:0016020">
    <property type="term" value="C:membrane"/>
    <property type="evidence" value="ECO:0007669"/>
    <property type="project" value="UniProtKB-SubCell"/>
</dbReference>
<feature type="domain" description="Peptidase S54 rhomboid" evidence="8">
    <location>
        <begin position="41"/>
        <end position="170"/>
    </location>
</feature>
<dbReference type="Pfam" id="PF01694">
    <property type="entry name" value="Rhomboid"/>
    <property type="match status" value="1"/>
</dbReference>
<feature type="transmembrane region" description="Helical" evidence="7">
    <location>
        <begin position="131"/>
        <end position="146"/>
    </location>
</feature>
<dbReference type="AlphaFoldDB" id="A0A5C8LVE2"/>
<feature type="transmembrane region" description="Helical" evidence="7">
    <location>
        <begin position="107"/>
        <end position="124"/>
    </location>
</feature>
<dbReference type="Gene3D" id="1.20.1540.10">
    <property type="entry name" value="Rhomboid-like"/>
    <property type="match status" value="1"/>
</dbReference>
<dbReference type="GO" id="GO:0004252">
    <property type="term" value="F:serine-type endopeptidase activity"/>
    <property type="evidence" value="ECO:0007669"/>
    <property type="project" value="InterPro"/>
</dbReference>
<keyword evidence="9" id="KW-0645">Protease</keyword>
<evidence type="ECO:0000256" key="6">
    <source>
        <dbReference type="ARBA" id="ARBA00023136"/>
    </source>
</evidence>
<feature type="transmembrane region" description="Helical" evidence="7">
    <location>
        <begin position="152"/>
        <end position="169"/>
    </location>
</feature>
<dbReference type="PANTHER" id="PTHR43731">
    <property type="entry name" value="RHOMBOID PROTEASE"/>
    <property type="match status" value="1"/>
</dbReference>
<feature type="transmembrane region" description="Helical" evidence="7">
    <location>
        <begin position="47"/>
        <end position="70"/>
    </location>
</feature>
<dbReference type="EMBL" id="VRLR01000007">
    <property type="protein sequence ID" value="TXK80294.1"/>
    <property type="molecule type" value="Genomic_DNA"/>
</dbReference>
<keyword evidence="3 7" id="KW-0812">Transmembrane</keyword>
<evidence type="ECO:0000256" key="4">
    <source>
        <dbReference type="ARBA" id="ARBA00022801"/>
    </source>
</evidence>
<evidence type="ECO:0000256" key="2">
    <source>
        <dbReference type="ARBA" id="ARBA00009045"/>
    </source>
</evidence>
<keyword evidence="4" id="KW-0378">Hydrolase</keyword>
<organism evidence="9 10">
    <name type="scientific">Rheinheimera tangshanensis</name>
    <dbReference type="NCBI Taxonomy" id="400153"/>
    <lineage>
        <taxon>Bacteria</taxon>
        <taxon>Pseudomonadati</taxon>
        <taxon>Pseudomonadota</taxon>
        <taxon>Gammaproteobacteria</taxon>
        <taxon>Chromatiales</taxon>
        <taxon>Chromatiaceae</taxon>
        <taxon>Rheinheimera</taxon>
    </lineage>
</organism>
<evidence type="ECO:0000259" key="8">
    <source>
        <dbReference type="Pfam" id="PF01694"/>
    </source>
</evidence>
<feature type="transmembrane region" description="Helical" evidence="7">
    <location>
        <begin position="82"/>
        <end position="101"/>
    </location>
</feature>
<dbReference type="GO" id="GO:0006508">
    <property type="term" value="P:proteolysis"/>
    <property type="evidence" value="ECO:0007669"/>
    <property type="project" value="UniProtKB-KW"/>
</dbReference>
<evidence type="ECO:0000313" key="10">
    <source>
        <dbReference type="Proteomes" id="UP000321814"/>
    </source>
</evidence>
<gene>
    <name evidence="9" type="ORF">FU839_12235</name>
</gene>
<proteinExistence type="inferred from homology"/>
<evidence type="ECO:0000313" key="9">
    <source>
        <dbReference type="EMBL" id="TXK80294.1"/>
    </source>
</evidence>
<evidence type="ECO:0000256" key="7">
    <source>
        <dbReference type="SAM" id="Phobius"/>
    </source>
</evidence>
<keyword evidence="10" id="KW-1185">Reference proteome</keyword>